<evidence type="ECO:0000313" key="5">
    <source>
        <dbReference type="Proteomes" id="UP001165042"/>
    </source>
</evidence>
<dbReference type="AlphaFoldDB" id="A0A9W6VAF8"/>
<dbReference type="Gene3D" id="3.40.50.150">
    <property type="entry name" value="Vaccinia Virus protein VP39"/>
    <property type="match status" value="1"/>
</dbReference>
<evidence type="ECO:0000256" key="1">
    <source>
        <dbReference type="ARBA" id="ARBA00022603"/>
    </source>
</evidence>
<accession>A0A9W6VAF8</accession>
<dbReference type="EMBL" id="BSSD01000005">
    <property type="protein sequence ID" value="GLW92944.1"/>
    <property type="molecule type" value="Genomic_DNA"/>
</dbReference>
<dbReference type="PANTHER" id="PTHR43464">
    <property type="entry name" value="METHYLTRANSFERASE"/>
    <property type="match status" value="1"/>
</dbReference>
<dbReference type="GO" id="GO:0008168">
    <property type="term" value="F:methyltransferase activity"/>
    <property type="evidence" value="ECO:0007669"/>
    <property type="project" value="UniProtKB-KW"/>
</dbReference>
<keyword evidence="5" id="KW-1185">Reference proteome</keyword>
<evidence type="ECO:0000256" key="3">
    <source>
        <dbReference type="ARBA" id="ARBA00022691"/>
    </source>
</evidence>
<proteinExistence type="predicted"/>
<reference evidence="4" key="1">
    <citation type="submission" date="2023-02" db="EMBL/GenBank/DDBJ databases">
        <title>Actinokineospora globicatena NBRC 15670.</title>
        <authorList>
            <person name="Ichikawa N."/>
            <person name="Sato H."/>
            <person name="Tonouchi N."/>
        </authorList>
    </citation>
    <scope>NUCLEOTIDE SEQUENCE</scope>
    <source>
        <strain evidence="4">NBRC 15670</strain>
    </source>
</reference>
<dbReference type="PANTHER" id="PTHR43464:SF19">
    <property type="entry name" value="UBIQUINONE BIOSYNTHESIS O-METHYLTRANSFERASE, MITOCHONDRIAL"/>
    <property type="match status" value="1"/>
</dbReference>
<name>A0A9W6VAF8_9PSEU</name>
<dbReference type="InterPro" id="IPR029063">
    <property type="entry name" value="SAM-dependent_MTases_sf"/>
</dbReference>
<dbReference type="CDD" id="cd02440">
    <property type="entry name" value="AdoMet_MTases"/>
    <property type="match status" value="1"/>
</dbReference>
<dbReference type="GO" id="GO:0032259">
    <property type="term" value="P:methylation"/>
    <property type="evidence" value="ECO:0007669"/>
    <property type="project" value="UniProtKB-KW"/>
</dbReference>
<keyword evidence="1 4" id="KW-0489">Methyltransferase</keyword>
<evidence type="ECO:0000313" key="4">
    <source>
        <dbReference type="EMBL" id="GLW92944.1"/>
    </source>
</evidence>
<dbReference type="Proteomes" id="UP001165042">
    <property type="component" value="Unassembled WGS sequence"/>
</dbReference>
<comment type="caution">
    <text evidence="4">The sequence shown here is derived from an EMBL/GenBank/DDBJ whole genome shotgun (WGS) entry which is preliminary data.</text>
</comment>
<sequence length="242" mass="26237">MTWHEWQDAPWGRLRYALAEANLSRHLTDHATVLDLGGGNGVDAARLATRGFHATVVDRSPEMLADLPDRVTGVEADIATADLGTFDVVLLHNVIQYDPSLLAPAIAAVRPGGLISVIALNRHAVPLVTAVRSTPAAALATLDQPTQRTELFDTDIQLFTAEEITDRLSALGCTPLAHYGIRAVCDYIADDTSKHANYADLERLELALTARSPYRDLARMFHVIARRDNSMSPRPVASADPG</sequence>
<dbReference type="RefSeq" id="WP_285611373.1">
    <property type="nucleotide sequence ID" value="NZ_BSSD01000005.1"/>
</dbReference>
<protein>
    <submittedName>
        <fullName evidence="4">tRNA 5-carboxymethoxyuridine methyltransferase</fullName>
    </submittedName>
</protein>
<gene>
    <name evidence="4" type="primary">cmoM</name>
    <name evidence="4" type="ORF">Aglo03_37600</name>
</gene>
<dbReference type="Pfam" id="PF13489">
    <property type="entry name" value="Methyltransf_23"/>
    <property type="match status" value="1"/>
</dbReference>
<organism evidence="4 5">
    <name type="scientific">Actinokineospora globicatena</name>
    <dbReference type="NCBI Taxonomy" id="103729"/>
    <lineage>
        <taxon>Bacteria</taxon>
        <taxon>Bacillati</taxon>
        <taxon>Actinomycetota</taxon>
        <taxon>Actinomycetes</taxon>
        <taxon>Pseudonocardiales</taxon>
        <taxon>Pseudonocardiaceae</taxon>
        <taxon>Actinokineospora</taxon>
    </lineage>
</organism>
<evidence type="ECO:0000256" key="2">
    <source>
        <dbReference type="ARBA" id="ARBA00022679"/>
    </source>
</evidence>
<keyword evidence="2" id="KW-0808">Transferase</keyword>
<keyword evidence="3" id="KW-0949">S-adenosyl-L-methionine</keyword>
<dbReference type="SUPFAM" id="SSF53335">
    <property type="entry name" value="S-adenosyl-L-methionine-dependent methyltransferases"/>
    <property type="match status" value="1"/>
</dbReference>